<dbReference type="InterPro" id="IPR051538">
    <property type="entry name" value="Acyl-CoA_Synth/Transferase"/>
</dbReference>
<organism evidence="5 6">
    <name type="scientific">Dictyobacter kobayashii</name>
    <dbReference type="NCBI Taxonomy" id="2014872"/>
    <lineage>
        <taxon>Bacteria</taxon>
        <taxon>Bacillati</taxon>
        <taxon>Chloroflexota</taxon>
        <taxon>Ktedonobacteria</taxon>
        <taxon>Ktedonobacterales</taxon>
        <taxon>Dictyobacteraceae</taxon>
        <taxon>Dictyobacter</taxon>
    </lineage>
</organism>
<dbReference type="InterPro" id="IPR032875">
    <property type="entry name" value="Succ_CoA_lig_flav_dom"/>
</dbReference>
<dbReference type="EMBL" id="BIFS01000002">
    <property type="protein sequence ID" value="GCE24289.1"/>
    <property type="molecule type" value="Genomic_DNA"/>
</dbReference>
<keyword evidence="1" id="KW-0436">Ligase</keyword>
<dbReference type="PANTHER" id="PTHR43334:SF1">
    <property type="entry name" value="3-HYDROXYPROPIONATE--COA LIGASE [ADP-FORMING]"/>
    <property type="match status" value="1"/>
</dbReference>
<dbReference type="GO" id="GO:0043758">
    <property type="term" value="F:acetate-CoA ligase (ADP-forming) activity"/>
    <property type="evidence" value="ECO:0007669"/>
    <property type="project" value="InterPro"/>
</dbReference>
<dbReference type="Pfam" id="PF13607">
    <property type="entry name" value="Succ_CoA_lig"/>
    <property type="match status" value="1"/>
</dbReference>
<comment type="caution">
    <text evidence="5">The sequence shown here is derived from an EMBL/GenBank/DDBJ whole genome shotgun (WGS) entry which is preliminary data.</text>
</comment>
<evidence type="ECO:0000313" key="6">
    <source>
        <dbReference type="Proteomes" id="UP000287188"/>
    </source>
</evidence>
<evidence type="ECO:0000256" key="3">
    <source>
        <dbReference type="ARBA" id="ARBA00022840"/>
    </source>
</evidence>
<evidence type="ECO:0000313" key="5">
    <source>
        <dbReference type="EMBL" id="GCE24289.1"/>
    </source>
</evidence>
<keyword evidence="3" id="KW-0067">ATP-binding</keyword>
<dbReference type="Pfam" id="PF19045">
    <property type="entry name" value="Ligase_CoA_2"/>
    <property type="match status" value="1"/>
</dbReference>
<dbReference type="SUPFAM" id="SSF52210">
    <property type="entry name" value="Succinyl-CoA synthetase domains"/>
    <property type="match status" value="2"/>
</dbReference>
<dbReference type="InterPro" id="IPR036291">
    <property type="entry name" value="NAD(P)-bd_dom_sf"/>
</dbReference>
<dbReference type="Gene3D" id="3.40.50.720">
    <property type="entry name" value="NAD(P)-binding Rossmann-like Domain"/>
    <property type="match status" value="1"/>
</dbReference>
<dbReference type="SUPFAM" id="SSF51735">
    <property type="entry name" value="NAD(P)-binding Rossmann-fold domains"/>
    <property type="match status" value="1"/>
</dbReference>
<keyword evidence="6" id="KW-1185">Reference proteome</keyword>
<feature type="domain" description="CoA-binding" evidence="4">
    <location>
        <begin position="5"/>
        <end position="100"/>
    </location>
</feature>
<keyword evidence="2" id="KW-0547">Nucleotide-binding</keyword>
<name>A0A402AYU9_9CHLR</name>
<dbReference type="SMART" id="SM00881">
    <property type="entry name" value="CoA_binding"/>
    <property type="match status" value="1"/>
</dbReference>
<evidence type="ECO:0000256" key="2">
    <source>
        <dbReference type="ARBA" id="ARBA00022741"/>
    </source>
</evidence>
<sequence length="438" mass="47832">MARELFNIKSVAVIGASGNPQKLGYTIVKNLVDYHFRGVIYPISFHAQTILGIKTYLRVTEVARNVDLAVIAVPAAAVPEVLRECVDKEIPLAIVITAGFKETGEMGACCEQQLLEIIAGSHTRLLGPNCLGIIDAANHVNASFAASFPAYEPISFISQSGALGASFLDWISANHLGIHYFISLGNKADLDENYFLERLRSDKLVACYLEDIKDGKKFLQLGQQYNVERPAIVLKPGRNEAASAAIKSHTGVLAGGYPITKAALQQYGYVVVETIEDLFNTLKAFAWQPLPTFNKVAIISNAGGAAVIATDALIEQGLELASLSPTTMNMLSRTLPRSASIHNPVDVVGDALSLRYLQAMEVVLQEEDVSSLLVILTPQVMTEIEQTAAYIGKMKKYGKPILASFIGVAWLRKVYGSWPKKRFRPTIFLKQRSGHWPL</sequence>
<gene>
    <name evidence="5" type="ORF">KDK_80890</name>
</gene>
<dbReference type="Pfam" id="PF13380">
    <property type="entry name" value="CoA_binding_2"/>
    <property type="match status" value="1"/>
</dbReference>
<dbReference type="InterPro" id="IPR043938">
    <property type="entry name" value="Ligase_CoA_dom"/>
</dbReference>
<accession>A0A402AYU9</accession>
<dbReference type="AlphaFoldDB" id="A0A402AYU9"/>
<proteinExistence type="predicted"/>
<evidence type="ECO:0000256" key="1">
    <source>
        <dbReference type="ARBA" id="ARBA00022598"/>
    </source>
</evidence>
<reference evidence="6" key="1">
    <citation type="submission" date="2018-12" db="EMBL/GenBank/DDBJ databases">
        <title>Tengunoibacter tsumagoiensis gen. nov., sp. nov., Dictyobacter kobayashii sp. nov., D. alpinus sp. nov., and D. joshuensis sp. nov. and description of Dictyobacteraceae fam. nov. within the order Ktedonobacterales isolated from Tengu-no-mugimeshi.</title>
        <authorList>
            <person name="Wang C.M."/>
            <person name="Zheng Y."/>
            <person name="Sakai Y."/>
            <person name="Toyoda A."/>
            <person name="Minakuchi Y."/>
            <person name="Abe K."/>
            <person name="Yokota A."/>
            <person name="Yabe S."/>
        </authorList>
    </citation>
    <scope>NUCLEOTIDE SEQUENCE [LARGE SCALE GENOMIC DNA]</scope>
    <source>
        <strain evidence="6">Uno11</strain>
    </source>
</reference>
<dbReference type="Gene3D" id="3.40.50.261">
    <property type="entry name" value="Succinyl-CoA synthetase domains"/>
    <property type="match status" value="2"/>
</dbReference>
<dbReference type="InterPro" id="IPR003781">
    <property type="entry name" value="CoA-bd"/>
</dbReference>
<dbReference type="RefSeq" id="WP_161978030.1">
    <property type="nucleotide sequence ID" value="NZ_BIFS01000002.1"/>
</dbReference>
<dbReference type="InterPro" id="IPR016102">
    <property type="entry name" value="Succinyl-CoA_synth-like"/>
</dbReference>
<protein>
    <recommendedName>
        <fullName evidence="4">CoA-binding domain-containing protein</fullName>
    </recommendedName>
</protein>
<dbReference type="Proteomes" id="UP000287188">
    <property type="component" value="Unassembled WGS sequence"/>
</dbReference>
<dbReference type="GO" id="GO:0005524">
    <property type="term" value="F:ATP binding"/>
    <property type="evidence" value="ECO:0007669"/>
    <property type="project" value="UniProtKB-KW"/>
</dbReference>
<dbReference type="PANTHER" id="PTHR43334">
    <property type="entry name" value="ACETATE--COA LIGASE [ADP-FORMING]"/>
    <property type="match status" value="1"/>
</dbReference>
<evidence type="ECO:0000259" key="4">
    <source>
        <dbReference type="SMART" id="SM00881"/>
    </source>
</evidence>